<sequence>MTEQSTIDSASKGETEPQTSDTETEFTAMVNEMVADQAPQVFAVVLERDDQSDATVAAWGMSFDDQAYMVKANGNSKYFLADAENALAYIHRTDNATPQLVWVNPTADASED</sequence>
<protein>
    <submittedName>
        <fullName evidence="2">Uncharacterized protein</fullName>
    </submittedName>
</protein>
<evidence type="ECO:0000256" key="1">
    <source>
        <dbReference type="SAM" id="MobiDB-lite"/>
    </source>
</evidence>
<accession>A0A428Z717</accession>
<dbReference type="OrthoDB" id="3694433at2"/>
<feature type="region of interest" description="Disordered" evidence="1">
    <location>
        <begin position="1"/>
        <end position="25"/>
    </location>
</feature>
<dbReference type="EMBL" id="QHKI01000020">
    <property type="protein sequence ID" value="RSM83217.1"/>
    <property type="molecule type" value="Genomic_DNA"/>
</dbReference>
<comment type="caution">
    <text evidence="2">The sequence shown here is derived from an EMBL/GenBank/DDBJ whole genome shotgun (WGS) entry which is preliminary data.</text>
</comment>
<name>A0A428Z717_KIBAR</name>
<dbReference type="RefSeq" id="WP_051795869.1">
    <property type="nucleotide sequence ID" value="NZ_QHKI01000020.1"/>
</dbReference>
<evidence type="ECO:0000313" key="2">
    <source>
        <dbReference type="EMBL" id="RSM83217.1"/>
    </source>
</evidence>
<dbReference type="Proteomes" id="UP000287547">
    <property type="component" value="Unassembled WGS sequence"/>
</dbReference>
<dbReference type="AlphaFoldDB" id="A0A428Z717"/>
<proteinExistence type="predicted"/>
<reference evidence="2 3" key="1">
    <citation type="submission" date="2018-05" db="EMBL/GenBank/DDBJ databases">
        <title>Evolution of GPA BGCs.</title>
        <authorList>
            <person name="Waglechner N."/>
            <person name="Wright G.D."/>
        </authorList>
    </citation>
    <scope>NUCLEOTIDE SEQUENCE [LARGE SCALE GENOMIC DNA]</scope>
    <source>
        <strain evidence="2 3">A82846</strain>
    </source>
</reference>
<gene>
    <name evidence="2" type="ORF">DMH04_24115</name>
</gene>
<evidence type="ECO:0000313" key="3">
    <source>
        <dbReference type="Proteomes" id="UP000287547"/>
    </source>
</evidence>
<organism evidence="2 3">
    <name type="scientific">Kibdelosporangium aridum</name>
    <dbReference type="NCBI Taxonomy" id="2030"/>
    <lineage>
        <taxon>Bacteria</taxon>
        <taxon>Bacillati</taxon>
        <taxon>Actinomycetota</taxon>
        <taxon>Actinomycetes</taxon>
        <taxon>Pseudonocardiales</taxon>
        <taxon>Pseudonocardiaceae</taxon>
        <taxon>Kibdelosporangium</taxon>
    </lineage>
</organism>